<dbReference type="EMBL" id="JAKMXF010000222">
    <property type="protein sequence ID" value="KAI6654539.1"/>
    <property type="molecule type" value="Genomic_DNA"/>
</dbReference>
<dbReference type="Proteomes" id="UP001165289">
    <property type="component" value="Unassembled WGS sequence"/>
</dbReference>
<gene>
    <name evidence="1" type="ORF">LOD99_935</name>
</gene>
<proteinExistence type="predicted"/>
<name>A0AAV7JZZ2_9METZ</name>
<comment type="caution">
    <text evidence="1">The sequence shown here is derived from an EMBL/GenBank/DDBJ whole genome shotgun (WGS) entry which is preliminary data.</text>
</comment>
<organism evidence="1 2">
    <name type="scientific">Oopsacas minuta</name>
    <dbReference type="NCBI Taxonomy" id="111878"/>
    <lineage>
        <taxon>Eukaryota</taxon>
        <taxon>Metazoa</taxon>
        <taxon>Porifera</taxon>
        <taxon>Hexactinellida</taxon>
        <taxon>Hexasterophora</taxon>
        <taxon>Lyssacinosida</taxon>
        <taxon>Leucopsacidae</taxon>
        <taxon>Oopsacas</taxon>
    </lineage>
</organism>
<evidence type="ECO:0000313" key="2">
    <source>
        <dbReference type="Proteomes" id="UP001165289"/>
    </source>
</evidence>
<reference evidence="1 2" key="1">
    <citation type="journal article" date="2023" name="BMC Biol.">
        <title>The compact genome of the sponge Oopsacas minuta (Hexactinellida) is lacking key metazoan core genes.</title>
        <authorList>
            <person name="Santini S."/>
            <person name="Schenkelaars Q."/>
            <person name="Jourda C."/>
            <person name="Duchesne M."/>
            <person name="Belahbib H."/>
            <person name="Rocher C."/>
            <person name="Selva M."/>
            <person name="Riesgo A."/>
            <person name="Vervoort M."/>
            <person name="Leys S.P."/>
            <person name="Kodjabachian L."/>
            <person name="Le Bivic A."/>
            <person name="Borchiellini C."/>
            <person name="Claverie J.M."/>
            <person name="Renard E."/>
        </authorList>
    </citation>
    <scope>NUCLEOTIDE SEQUENCE [LARGE SCALE GENOMIC DNA]</scope>
    <source>
        <strain evidence="1">SPO-2</strain>
    </source>
</reference>
<sequence>MENLGDEIQSGHPTSVTIFQQARSTIEQDVNMIIQSLKCKMVEMFAEINRLEQEFVSKQQHLSTNLYTLETLKIKTEDELGDNSLAEVQIKVIDNLQEGINKISLEIRNTPDFKISFKWRINMEQLLQNIQMSSIEIKKVIIPDPLLPTSQHLHNGDRNINHMTNDEYYNEPIIEDEDELSSDDNLRTFHLSL</sequence>
<keyword evidence="2" id="KW-1185">Reference proteome</keyword>
<accession>A0AAV7JZZ2</accession>
<dbReference type="AlphaFoldDB" id="A0AAV7JZZ2"/>
<evidence type="ECO:0000313" key="1">
    <source>
        <dbReference type="EMBL" id="KAI6654539.1"/>
    </source>
</evidence>
<protein>
    <submittedName>
        <fullName evidence="1">Uncharacterized protein</fullName>
    </submittedName>
</protein>